<evidence type="ECO:0000313" key="2">
    <source>
        <dbReference type="Proteomes" id="UP000663879"/>
    </source>
</evidence>
<dbReference type="Proteomes" id="UP000663879">
    <property type="component" value="Unassembled WGS sequence"/>
</dbReference>
<dbReference type="AlphaFoldDB" id="A0A813SPK1"/>
<proteinExistence type="predicted"/>
<accession>A0A813SPK1</accession>
<dbReference type="EMBL" id="CAJNOC010000739">
    <property type="protein sequence ID" value="CAF0798029.1"/>
    <property type="molecule type" value="Genomic_DNA"/>
</dbReference>
<protein>
    <submittedName>
        <fullName evidence="1">Uncharacterized protein</fullName>
    </submittedName>
</protein>
<sequence length="72" mass="8266">MFFSSEKLETAGDTNMICTVIVYYQIMYTDIELRHDNKAPPSNFINDVIFECDDESTEGLSVFNESDDLDNN</sequence>
<organism evidence="1 2">
    <name type="scientific">Brachionus calyciflorus</name>
    <dbReference type="NCBI Taxonomy" id="104777"/>
    <lineage>
        <taxon>Eukaryota</taxon>
        <taxon>Metazoa</taxon>
        <taxon>Spiralia</taxon>
        <taxon>Gnathifera</taxon>
        <taxon>Rotifera</taxon>
        <taxon>Eurotatoria</taxon>
        <taxon>Monogononta</taxon>
        <taxon>Pseudotrocha</taxon>
        <taxon>Ploima</taxon>
        <taxon>Brachionidae</taxon>
        <taxon>Brachionus</taxon>
    </lineage>
</organism>
<reference evidence="1" key="1">
    <citation type="submission" date="2021-02" db="EMBL/GenBank/DDBJ databases">
        <authorList>
            <person name="Nowell W R."/>
        </authorList>
    </citation>
    <scope>NUCLEOTIDE SEQUENCE</scope>
    <source>
        <strain evidence="1">Ploen Becks lab</strain>
    </source>
</reference>
<comment type="caution">
    <text evidence="1">The sequence shown here is derived from an EMBL/GenBank/DDBJ whole genome shotgun (WGS) entry which is preliminary data.</text>
</comment>
<gene>
    <name evidence="1" type="ORF">OXX778_LOCUS6317</name>
</gene>
<keyword evidence="2" id="KW-1185">Reference proteome</keyword>
<name>A0A813SPK1_9BILA</name>
<evidence type="ECO:0000313" key="1">
    <source>
        <dbReference type="EMBL" id="CAF0798029.1"/>
    </source>
</evidence>